<dbReference type="EMBL" id="JPOX01000011">
    <property type="protein sequence ID" value="KFX48824.1"/>
    <property type="molecule type" value="Genomic_DNA"/>
</dbReference>
<dbReference type="HOGENOM" id="CLU_721938_0_0_1"/>
<evidence type="ECO:0000259" key="3">
    <source>
        <dbReference type="Pfam" id="PF00884"/>
    </source>
</evidence>
<dbReference type="InterPro" id="IPR050738">
    <property type="entry name" value="Sulfatase"/>
</dbReference>
<feature type="region of interest" description="Disordered" evidence="2">
    <location>
        <begin position="326"/>
        <end position="349"/>
    </location>
</feature>
<dbReference type="PANTHER" id="PTHR42693">
    <property type="entry name" value="ARYLSULFATASE FAMILY MEMBER"/>
    <property type="match status" value="1"/>
</dbReference>
<dbReference type="Gene3D" id="3.40.720.10">
    <property type="entry name" value="Alkaline Phosphatase, subunit A"/>
    <property type="match status" value="2"/>
</dbReference>
<reference evidence="4" key="2">
    <citation type="journal article" date="2014" name="PLoS Genet.">
        <title>Signature gene expression reveals novel clues to the molecular mechanisms of dimorphic transition in Penicillium marneffei.</title>
        <authorList>
            <person name="Yang E."/>
            <person name="Wang G."/>
            <person name="Cai J."/>
            <person name="Woo P.C."/>
            <person name="Lau S.K."/>
            <person name="Yuen K.-Y."/>
            <person name="Chow W.-N."/>
            <person name="Lin X."/>
        </authorList>
    </citation>
    <scope>NUCLEOTIDE SEQUENCE</scope>
    <source>
        <strain evidence="4">PM1</strain>
    </source>
</reference>
<organism evidence="4">
    <name type="scientific">Talaromyces marneffei PM1</name>
    <dbReference type="NCBI Taxonomy" id="1077442"/>
    <lineage>
        <taxon>Eukaryota</taxon>
        <taxon>Fungi</taxon>
        <taxon>Dikarya</taxon>
        <taxon>Ascomycota</taxon>
        <taxon>Pezizomycotina</taxon>
        <taxon>Eurotiomycetes</taxon>
        <taxon>Eurotiomycetidae</taxon>
        <taxon>Eurotiales</taxon>
        <taxon>Trichocomaceae</taxon>
        <taxon>Talaromyces</taxon>
        <taxon>Talaromyces sect. Talaromyces</taxon>
    </lineage>
</organism>
<dbReference type="eggNOG" id="KOG3867">
    <property type="taxonomic scope" value="Eukaryota"/>
</dbReference>
<dbReference type="AlphaFoldDB" id="A0A093VFP0"/>
<proteinExistence type="inferred from homology"/>
<dbReference type="SUPFAM" id="SSF53649">
    <property type="entry name" value="Alkaline phosphatase-like"/>
    <property type="match status" value="1"/>
</dbReference>
<accession>A0A093VFP0</accession>
<feature type="compositionally biased region" description="Polar residues" evidence="2">
    <location>
        <begin position="334"/>
        <end position="346"/>
    </location>
</feature>
<gene>
    <name evidence="4" type="ORF">GQ26_0112020</name>
</gene>
<comment type="similarity">
    <text evidence="1">Belongs to the sulfatase family.</text>
</comment>
<dbReference type="PANTHER" id="PTHR42693:SF33">
    <property type="entry name" value="ARYLSULFATASE"/>
    <property type="match status" value="1"/>
</dbReference>
<evidence type="ECO:0000256" key="1">
    <source>
        <dbReference type="ARBA" id="ARBA00008779"/>
    </source>
</evidence>
<dbReference type="GO" id="GO:0004065">
    <property type="term" value="F:arylsulfatase activity"/>
    <property type="evidence" value="ECO:0007669"/>
    <property type="project" value="TreeGrafter"/>
</dbReference>
<feature type="domain" description="Sulfatase N-terminal" evidence="3">
    <location>
        <begin position="6"/>
        <end position="278"/>
    </location>
</feature>
<dbReference type="InterPro" id="IPR017850">
    <property type="entry name" value="Alkaline_phosphatase_core_sf"/>
</dbReference>
<reference key="1">
    <citation type="journal article" date="2014" name="PLoS Genet.">
        <title>Signature Gene Expression Reveals Novel Clues to the Molecular Mechanisms of Dimorphic Transition in Penicillium marneffei.</title>
        <authorList>
            <person name="Yang E."/>
            <person name="Wang G."/>
            <person name="Cai J."/>
            <person name="Woo P.C."/>
            <person name="Lau S.K."/>
            <person name="Yuen K.-Y."/>
            <person name="Chow W.-N."/>
            <person name="Lin X."/>
        </authorList>
    </citation>
    <scope>NUCLEOTIDE SEQUENCE [LARGE SCALE GENOMIC DNA]</scope>
    <source>
        <strain>PM1</strain>
    </source>
</reference>
<sequence>MSAKRPNFLFILADDLGFSDIGCYGAEIQTPNIDRLAAEGVRMLNHHAAAACSPTRAMLMSGTGAHLGGLGVLIEYKMSEKGAKRYSGKAGYEGFLNEDVAMLPEILEDYGYYTAMSGKGYALHKDHGRAAFKRHLTMMPGCCNNYDYGWEPTQERFPVGGRLLHAEEGKKVDIYKGVYDDSPYALRERRLKKLVDMGIIDQSVIPHEVETTTQGVGEWDQFTPEEKKFSSAAMEAYAGMVDSIDVNVGRIVDYLKRTGEYDNTFIVFISDNGAEGAAMEAILHIKIRDLLSPDSHDFRWAKLEGLRRAPWIAANAAHDEALLEDKSGGWPVENPNTITDTDTGPSNIPLEADESNYGDALAQGSQSWSTFNELEIAEGTLIP</sequence>
<evidence type="ECO:0000313" key="4">
    <source>
        <dbReference type="EMBL" id="KFX48824.1"/>
    </source>
</evidence>
<dbReference type="Pfam" id="PF00884">
    <property type="entry name" value="Sulfatase"/>
    <property type="match status" value="1"/>
</dbReference>
<protein>
    <submittedName>
        <fullName evidence="4">Arylsulfatase</fullName>
    </submittedName>
</protein>
<name>A0A093VFP0_TALMA</name>
<dbReference type="InterPro" id="IPR000917">
    <property type="entry name" value="Sulfatase_N"/>
</dbReference>
<evidence type="ECO:0000256" key="2">
    <source>
        <dbReference type="SAM" id="MobiDB-lite"/>
    </source>
</evidence>
<comment type="caution">
    <text evidence="4">The sequence shown here is derived from an EMBL/GenBank/DDBJ whole genome shotgun (WGS) entry which is preliminary data.</text>
</comment>